<accession>A0A409YGE6</accession>
<feature type="region of interest" description="Disordered" evidence="1">
    <location>
        <begin position="226"/>
        <end position="275"/>
    </location>
</feature>
<dbReference type="AlphaFoldDB" id="A0A409YGE6"/>
<reference evidence="3 4" key="1">
    <citation type="journal article" date="2018" name="Evol. Lett.">
        <title>Horizontal gene cluster transfer increased hallucinogenic mushroom diversity.</title>
        <authorList>
            <person name="Reynolds H.T."/>
            <person name="Vijayakumar V."/>
            <person name="Gluck-Thaler E."/>
            <person name="Korotkin H.B."/>
            <person name="Matheny P.B."/>
            <person name="Slot J.C."/>
        </authorList>
    </citation>
    <scope>NUCLEOTIDE SEQUENCE [LARGE SCALE GENOMIC DNA]</scope>
    <source>
        <strain evidence="3 4">2629</strain>
    </source>
</reference>
<feature type="compositionally biased region" description="Basic and acidic residues" evidence="1">
    <location>
        <begin position="263"/>
        <end position="275"/>
    </location>
</feature>
<keyword evidence="2" id="KW-0472">Membrane</keyword>
<dbReference type="InParanoid" id="A0A409YGE6"/>
<dbReference type="EMBL" id="NHTK01001190">
    <property type="protein sequence ID" value="PPR02091.1"/>
    <property type="molecule type" value="Genomic_DNA"/>
</dbReference>
<feature type="region of interest" description="Disordered" evidence="1">
    <location>
        <begin position="165"/>
        <end position="212"/>
    </location>
</feature>
<gene>
    <name evidence="3" type="ORF">CVT24_011225</name>
</gene>
<sequence length="275" mass="29556">MRSLGPSYGMYIAEPITITQVIMIPSVDTQLPPDSADTGNTALTMIMSLQATSTSATFFTSPSPSPSPLFPAPTTSITTDFTAPLTTAELSKQLNRSESGVKALIALAVILLIVSLLVMTFAVCSVRNSLKSRPYDIERVRPFKDESIQSSPQQIHEISSQIKNDGDVGLQKNGHPRSSSDSSSTLREPGDSLVGNKGSDGSRTPVEATEKRAKEIALAAEAEAAQFLRPSSIRKARSRADRHQMVAPASDGSPPRYTQRIKGPREAIKKKSDTK</sequence>
<evidence type="ECO:0000313" key="4">
    <source>
        <dbReference type="Proteomes" id="UP000284842"/>
    </source>
</evidence>
<evidence type="ECO:0000313" key="3">
    <source>
        <dbReference type="EMBL" id="PPR02091.1"/>
    </source>
</evidence>
<keyword evidence="2" id="KW-0812">Transmembrane</keyword>
<keyword evidence="2" id="KW-1133">Transmembrane helix</keyword>
<evidence type="ECO:0000256" key="1">
    <source>
        <dbReference type="SAM" id="MobiDB-lite"/>
    </source>
</evidence>
<dbReference type="Proteomes" id="UP000284842">
    <property type="component" value="Unassembled WGS sequence"/>
</dbReference>
<name>A0A409YGE6_9AGAR</name>
<keyword evidence="4" id="KW-1185">Reference proteome</keyword>
<protein>
    <submittedName>
        <fullName evidence="3">Uncharacterized protein</fullName>
    </submittedName>
</protein>
<organism evidence="3 4">
    <name type="scientific">Panaeolus cyanescens</name>
    <dbReference type="NCBI Taxonomy" id="181874"/>
    <lineage>
        <taxon>Eukaryota</taxon>
        <taxon>Fungi</taxon>
        <taxon>Dikarya</taxon>
        <taxon>Basidiomycota</taxon>
        <taxon>Agaricomycotina</taxon>
        <taxon>Agaricomycetes</taxon>
        <taxon>Agaricomycetidae</taxon>
        <taxon>Agaricales</taxon>
        <taxon>Agaricineae</taxon>
        <taxon>Galeropsidaceae</taxon>
        <taxon>Panaeolus</taxon>
    </lineage>
</organism>
<evidence type="ECO:0000256" key="2">
    <source>
        <dbReference type="SAM" id="Phobius"/>
    </source>
</evidence>
<comment type="caution">
    <text evidence="3">The sequence shown here is derived from an EMBL/GenBank/DDBJ whole genome shotgun (WGS) entry which is preliminary data.</text>
</comment>
<feature type="transmembrane region" description="Helical" evidence="2">
    <location>
        <begin position="103"/>
        <end position="123"/>
    </location>
</feature>
<proteinExistence type="predicted"/>